<accession>A0A383C275</accession>
<reference evidence="1" key="1">
    <citation type="submission" date="2018-05" db="EMBL/GenBank/DDBJ databases">
        <authorList>
            <person name="Lanie J.A."/>
            <person name="Ng W.-L."/>
            <person name="Kazmierczak K.M."/>
            <person name="Andrzejewski T.M."/>
            <person name="Davidsen T.M."/>
            <person name="Wayne K.J."/>
            <person name="Tettelin H."/>
            <person name="Glass J.I."/>
            <person name="Rusch D."/>
            <person name="Podicherti R."/>
            <person name="Tsui H.-C.T."/>
            <person name="Winkler M.E."/>
        </authorList>
    </citation>
    <scope>NUCLEOTIDE SEQUENCE</scope>
</reference>
<protein>
    <submittedName>
        <fullName evidence="1">Uncharacterized protein</fullName>
    </submittedName>
</protein>
<gene>
    <name evidence="1" type="ORF">METZ01_LOCUS479023</name>
</gene>
<organism evidence="1">
    <name type="scientific">marine metagenome</name>
    <dbReference type="NCBI Taxonomy" id="408172"/>
    <lineage>
        <taxon>unclassified sequences</taxon>
        <taxon>metagenomes</taxon>
        <taxon>ecological metagenomes</taxon>
    </lineage>
</organism>
<dbReference type="AlphaFoldDB" id="A0A383C275"/>
<sequence length="81" mass="8918">MQRRNYSANNCGTVNICSQFDEEALLFGVDSSVGRLWSFPDDLPGFSLDQAVHLFQLRNNRLHLLREPAEAGVVVVAAAGL</sequence>
<name>A0A383C275_9ZZZZ</name>
<proteinExistence type="predicted"/>
<feature type="non-terminal residue" evidence="1">
    <location>
        <position position="81"/>
    </location>
</feature>
<dbReference type="EMBL" id="UINC01205133">
    <property type="protein sequence ID" value="SVE26169.1"/>
    <property type="molecule type" value="Genomic_DNA"/>
</dbReference>
<evidence type="ECO:0000313" key="1">
    <source>
        <dbReference type="EMBL" id="SVE26169.1"/>
    </source>
</evidence>